<accession>A0A124E2P6</accession>
<feature type="compositionally biased region" description="Polar residues" evidence="1">
    <location>
        <begin position="225"/>
        <end position="244"/>
    </location>
</feature>
<gene>
    <name evidence="2" type="ORF">RMCC_4436</name>
</gene>
<name>A0A124E2P6_MYCCR</name>
<feature type="region of interest" description="Disordered" evidence="1">
    <location>
        <begin position="179"/>
        <end position="347"/>
    </location>
</feature>
<organism evidence="2 3">
    <name type="scientific">Mycolicibacterium canariasense</name>
    <name type="common">Mycobacterium canariasense</name>
    <dbReference type="NCBI Taxonomy" id="228230"/>
    <lineage>
        <taxon>Bacteria</taxon>
        <taxon>Bacillati</taxon>
        <taxon>Actinomycetota</taxon>
        <taxon>Actinomycetes</taxon>
        <taxon>Mycobacteriales</taxon>
        <taxon>Mycobacteriaceae</taxon>
        <taxon>Mycolicibacterium</taxon>
    </lineage>
</organism>
<evidence type="ECO:0000313" key="2">
    <source>
        <dbReference type="EMBL" id="GAS97470.1"/>
    </source>
</evidence>
<evidence type="ECO:0000256" key="1">
    <source>
        <dbReference type="SAM" id="MobiDB-lite"/>
    </source>
</evidence>
<sequence>MRALLMPVTGGLAGSYGRLIVKPDMEPPDASHWDAQEQAYLAGATAWDGIHQKIVTGNAAFRDAADSQGFDEAHRAGAVLAEEAKTIAEWHDKVANKCADIATVLRDTRAGQEQLIREADPKIAAAKLPGGAEALVPRYHGMARYQTEAGVTAAMAAQASFKKSSENVRALDLLTRWGDVPASPPVQPLDEPSPGIEQVDNPKKTPRQDAEDNPKRTPLQEGSDAPTTADASTDKAGTSVTQPGVSPGVDAGTGKAGVGDEGLAASSPVTQPGMTPAPRPAAASLLGGGAPSMGGLGSGGGGLGPGGGIPKMPGGLGSGGMPGAGSNPLSSGLGQMPGAGSGLPTAGGVPGLSTGAGSSVSPLSAFNQGAAATAGMGGGIPPALPPAPASPSPALSAGGGVHATPAAAAPGGGISPAAAQPGVVAPAVPAAAPTGTGMGTGAGAPMMLSPGSMGPPAAAVPPALPESCRAVDAGQGR</sequence>
<feature type="compositionally biased region" description="Basic and acidic residues" evidence="1">
    <location>
        <begin position="200"/>
        <end position="215"/>
    </location>
</feature>
<dbReference type="EMBL" id="BCSY01000072">
    <property type="protein sequence ID" value="GAS97470.1"/>
    <property type="molecule type" value="Genomic_DNA"/>
</dbReference>
<evidence type="ECO:0008006" key="4">
    <source>
        <dbReference type="Google" id="ProtNLM"/>
    </source>
</evidence>
<feature type="compositionally biased region" description="Low complexity" evidence="1">
    <location>
        <begin position="443"/>
        <end position="457"/>
    </location>
</feature>
<feature type="compositionally biased region" description="Gly residues" evidence="1">
    <location>
        <begin position="286"/>
        <end position="323"/>
    </location>
</feature>
<comment type="caution">
    <text evidence="2">The sequence shown here is derived from an EMBL/GenBank/DDBJ whole genome shotgun (WGS) entry which is preliminary data.</text>
</comment>
<dbReference type="STRING" id="228230.RMCC_4436"/>
<evidence type="ECO:0000313" key="3">
    <source>
        <dbReference type="Proteomes" id="UP000069443"/>
    </source>
</evidence>
<dbReference type="AlphaFoldDB" id="A0A124E2P6"/>
<reference evidence="3" key="2">
    <citation type="submission" date="2016-02" db="EMBL/GenBank/DDBJ databases">
        <title>Draft genome sequence of five rapidly growing Mycobacterium species.</title>
        <authorList>
            <person name="Katahira K."/>
            <person name="Gotou Y."/>
            <person name="Iida K."/>
            <person name="Ogura Y."/>
            <person name="Hayashi T."/>
        </authorList>
    </citation>
    <scope>NUCLEOTIDE SEQUENCE [LARGE SCALE GENOMIC DNA]</scope>
    <source>
        <strain evidence="3">JCM15298</strain>
    </source>
</reference>
<proteinExistence type="predicted"/>
<reference evidence="3" key="1">
    <citation type="journal article" date="2016" name="Genome Announc.">
        <title>Draft Genome Sequences of Five Rapidly Growing Mycobacterium Species, M. thermoresistibile, M. fortuitum subsp. acetamidolyticum, M. canariasense, M. brisbanense, and M. novocastrense.</title>
        <authorList>
            <person name="Katahira K."/>
            <person name="Ogura Y."/>
            <person name="Gotoh Y."/>
            <person name="Hayashi T."/>
        </authorList>
    </citation>
    <scope>NUCLEOTIDE SEQUENCE [LARGE SCALE GENOMIC DNA]</scope>
    <source>
        <strain evidence="3">JCM15298</strain>
    </source>
</reference>
<feature type="region of interest" description="Disordered" evidence="1">
    <location>
        <begin position="437"/>
        <end position="477"/>
    </location>
</feature>
<protein>
    <recommendedName>
        <fullName evidence="4">PPE family protein</fullName>
    </recommendedName>
</protein>
<dbReference type="Proteomes" id="UP000069443">
    <property type="component" value="Unassembled WGS sequence"/>
</dbReference>
<keyword evidence="3" id="KW-1185">Reference proteome</keyword>